<dbReference type="PANTHER" id="PTHR30535">
    <property type="entry name" value="VITAMIN B12-BINDING PROTEIN"/>
    <property type="match status" value="1"/>
</dbReference>
<protein>
    <submittedName>
        <fullName evidence="4">ABC-type Fe3+-hydroxamate transport system, periplasmic component</fullName>
    </submittedName>
</protein>
<dbReference type="Gene3D" id="3.40.50.1980">
    <property type="entry name" value="Nitrogenase molybdenum iron protein domain"/>
    <property type="match status" value="2"/>
</dbReference>
<feature type="domain" description="Fe/B12 periplasmic-binding" evidence="3">
    <location>
        <begin position="1"/>
        <end position="247"/>
    </location>
</feature>
<keyword evidence="2" id="KW-0732">Signal</keyword>
<sequence>MAGVTEHCDFPVQAQTKAKVGAFGRPVLSKILALKPGLVLADAVLHKNIADELRNAGIKVIAFTPESVSDIFFIMNEIARFCGVEAAVRPVIDLLKKRAERLNRKPGHKRPRVFRLMNADPLMTPGPGSFQYDALQTAGAQLMVFQTKDPYIEVLPEQILEFDPEVVLFCGVAKGQPPPPKCKGCIAEKLICRRTVDDIRSKEWEQITAFRENRVYPVSCHTICRPGPRLIDGMEKLHHRFFKLFMQ</sequence>
<dbReference type="Proteomes" id="UP000054705">
    <property type="component" value="Unassembled WGS sequence"/>
</dbReference>
<comment type="caution">
    <text evidence="4">The sequence shown here is derived from an EMBL/GenBank/DDBJ whole genome shotgun (WGS) entry which is preliminary data.</text>
</comment>
<name>A0A117M3D3_9FIRM</name>
<dbReference type="NCBIfam" id="NF038402">
    <property type="entry name" value="TroA_like"/>
    <property type="match status" value="1"/>
</dbReference>
<reference evidence="5" key="1">
    <citation type="journal article" date="2015" name="MBio">
        <title>Genome-Resolved Metagenomic Analysis Reveals Roles for Candidate Phyla and Other Microbial Community Members in Biogeochemical Transformations in Oil Reservoirs.</title>
        <authorList>
            <person name="Hu P."/>
            <person name="Tom L."/>
            <person name="Singh A."/>
            <person name="Thomas B.C."/>
            <person name="Baker B.J."/>
            <person name="Piceno Y.M."/>
            <person name="Andersen G.L."/>
            <person name="Banfield J.F."/>
        </authorList>
    </citation>
    <scope>NUCLEOTIDE SEQUENCE [LARGE SCALE GENOMIC DNA]</scope>
</reference>
<dbReference type="PROSITE" id="PS50983">
    <property type="entry name" value="FE_B12_PBP"/>
    <property type="match status" value="1"/>
</dbReference>
<dbReference type="InterPro" id="IPR050902">
    <property type="entry name" value="ABC_Transporter_SBP"/>
</dbReference>
<dbReference type="GO" id="GO:0071281">
    <property type="term" value="P:cellular response to iron ion"/>
    <property type="evidence" value="ECO:0007669"/>
    <property type="project" value="TreeGrafter"/>
</dbReference>
<dbReference type="SUPFAM" id="SSF53807">
    <property type="entry name" value="Helical backbone' metal receptor"/>
    <property type="match status" value="1"/>
</dbReference>
<evidence type="ECO:0000256" key="2">
    <source>
        <dbReference type="ARBA" id="ARBA00022729"/>
    </source>
</evidence>
<gene>
    <name evidence="4" type="ORF">XD97_0495</name>
</gene>
<comment type="similarity">
    <text evidence="1">Belongs to the bacterial solute-binding protein 8 family.</text>
</comment>
<dbReference type="Pfam" id="PF01497">
    <property type="entry name" value="Peripla_BP_2"/>
    <property type="match status" value="1"/>
</dbReference>
<evidence type="ECO:0000313" key="5">
    <source>
        <dbReference type="Proteomes" id="UP000054705"/>
    </source>
</evidence>
<evidence type="ECO:0000256" key="1">
    <source>
        <dbReference type="ARBA" id="ARBA00008814"/>
    </source>
</evidence>
<organism evidence="4 5">
    <name type="scientific">Pelotomaculum thermopropionicum</name>
    <dbReference type="NCBI Taxonomy" id="110500"/>
    <lineage>
        <taxon>Bacteria</taxon>
        <taxon>Bacillati</taxon>
        <taxon>Bacillota</taxon>
        <taxon>Clostridia</taxon>
        <taxon>Eubacteriales</taxon>
        <taxon>Desulfotomaculaceae</taxon>
        <taxon>Pelotomaculum</taxon>
    </lineage>
</organism>
<dbReference type="EMBL" id="LGGS01000107">
    <property type="protein sequence ID" value="KUK82151.1"/>
    <property type="molecule type" value="Genomic_DNA"/>
</dbReference>
<dbReference type="PANTHER" id="PTHR30535:SF34">
    <property type="entry name" value="MOLYBDATE-BINDING PROTEIN MOLA"/>
    <property type="match status" value="1"/>
</dbReference>
<accession>A0A117M3D3</accession>
<proteinExistence type="inferred from homology"/>
<dbReference type="InterPro" id="IPR002491">
    <property type="entry name" value="ABC_transptr_periplasmic_BD"/>
</dbReference>
<evidence type="ECO:0000259" key="3">
    <source>
        <dbReference type="PROSITE" id="PS50983"/>
    </source>
</evidence>
<dbReference type="InterPro" id="IPR054828">
    <property type="entry name" value="Vit_B12_bind_prot"/>
</dbReference>
<dbReference type="AlphaFoldDB" id="A0A117M3D3"/>
<evidence type="ECO:0000313" key="4">
    <source>
        <dbReference type="EMBL" id="KUK82151.1"/>
    </source>
</evidence>